<dbReference type="InterPro" id="IPR005021">
    <property type="entry name" value="Terminase_largesu-like"/>
</dbReference>
<proteinExistence type="predicted"/>
<dbReference type="InterPro" id="IPR027417">
    <property type="entry name" value="P-loop_NTPase"/>
</dbReference>
<evidence type="ECO:0000313" key="4">
    <source>
        <dbReference type="Proteomes" id="UP000248659"/>
    </source>
</evidence>
<dbReference type="Pfam" id="PF03354">
    <property type="entry name" value="TerL_ATPase"/>
    <property type="match status" value="1"/>
</dbReference>
<dbReference type="Gene3D" id="3.40.50.300">
    <property type="entry name" value="P-loop containing nucleotide triphosphate hydrolases"/>
    <property type="match status" value="1"/>
</dbReference>
<reference evidence="3 4" key="1">
    <citation type="submission" date="2017-01" db="EMBL/GenBank/DDBJ databases">
        <title>Genome sequence of Rhodovulum viride JA756.</title>
        <authorList>
            <person name="Lakshmi K.V."/>
            <person name="Tushar L.D."/>
            <person name="Sasikala C."/>
            <person name="Venkataramana C."/>
        </authorList>
    </citation>
    <scope>NUCLEOTIDE SEQUENCE [LARGE SCALE GENOMIC DNA]</scope>
    <source>
        <strain evidence="3 4">JA756</strain>
    </source>
</reference>
<name>A0ABX9DB31_9RHOB</name>
<gene>
    <name evidence="3" type="ORF">BYZ73_21060</name>
</gene>
<dbReference type="EMBL" id="MUAV01000089">
    <property type="protein sequence ID" value="RAP39338.1"/>
    <property type="molecule type" value="Genomic_DNA"/>
</dbReference>
<dbReference type="InterPro" id="IPR046461">
    <property type="entry name" value="TerL_ATPase"/>
</dbReference>
<evidence type="ECO:0000259" key="2">
    <source>
        <dbReference type="Pfam" id="PF20441"/>
    </source>
</evidence>
<dbReference type="Pfam" id="PF20441">
    <property type="entry name" value="TerL_nuclease"/>
    <property type="match status" value="1"/>
</dbReference>
<dbReference type="InterPro" id="IPR046462">
    <property type="entry name" value="TerL_nuclease"/>
</dbReference>
<dbReference type="PANTHER" id="PTHR41287">
    <property type="match status" value="1"/>
</dbReference>
<organism evidence="3 4">
    <name type="scientific">Rhodovulum viride</name>
    <dbReference type="NCBI Taxonomy" id="1231134"/>
    <lineage>
        <taxon>Bacteria</taxon>
        <taxon>Pseudomonadati</taxon>
        <taxon>Pseudomonadota</taxon>
        <taxon>Alphaproteobacteria</taxon>
        <taxon>Rhodobacterales</taxon>
        <taxon>Paracoccaceae</taxon>
        <taxon>Rhodovulum</taxon>
    </lineage>
</organism>
<keyword evidence="4" id="KW-1185">Reference proteome</keyword>
<sequence length="388" mass="43132">MEPIDHPVSRYALDVIEGREVAGTLVRLACERHLMDLETGRDRGLWFDCKAALRVLNFARLIQHTTGPAAGKPLDLTPWQVFRHGSVFGWKQADGLRRFRTTYHQVAKKNGKTTDTAVPMLYTQLFDGEAAPQGFCTATTRDQAGLLFRELRRMIKAAPALSAFMDTGNKHLISTAITNGTIRTLSRDGNSADGINPSFVARDEVHRWTDRELAEVVVNSMIARAQPIDWAITTAGADMASICGELRDYSATVLRGDVQDDSFFAYVAEPPADCDVGDPVAWKMANPNLGVAFSEERFAELYREATVISGKMPNFRRLHMNLWTEGAQSWIEREIWDKGAEPFAPEALYGRPAWVGLDLSKTTDLTSICVAIPKDGQVYLISYSFLPS</sequence>
<comment type="caution">
    <text evidence="3">The sequence shown here is derived from an EMBL/GenBank/DDBJ whole genome shotgun (WGS) entry which is preliminary data.</text>
</comment>
<accession>A0ABX9DB31</accession>
<evidence type="ECO:0000259" key="1">
    <source>
        <dbReference type="Pfam" id="PF03354"/>
    </source>
</evidence>
<evidence type="ECO:0000313" key="3">
    <source>
        <dbReference type="EMBL" id="RAP39338.1"/>
    </source>
</evidence>
<feature type="domain" description="Terminase large subunit-like ATPase" evidence="1">
    <location>
        <begin position="78"/>
        <end position="250"/>
    </location>
</feature>
<dbReference type="PANTHER" id="PTHR41287:SF1">
    <property type="entry name" value="PROTEIN YMFN"/>
    <property type="match status" value="1"/>
</dbReference>
<protein>
    <submittedName>
        <fullName evidence="3">Terminase</fullName>
    </submittedName>
</protein>
<dbReference type="Proteomes" id="UP000248659">
    <property type="component" value="Unassembled WGS sequence"/>
</dbReference>
<feature type="domain" description="Terminase large subunit-like endonuclease" evidence="2">
    <location>
        <begin position="258"/>
        <end position="387"/>
    </location>
</feature>
<feature type="non-terminal residue" evidence="3">
    <location>
        <position position="388"/>
    </location>
</feature>
<dbReference type="RefSeq" id="WP_112317562.1">
    <property type="nucleotide sequence ID" value="NZ_MUAV01000089.1"/>
</dbReference>